<dbReference type="NCBIfam" id="NF037970">
    <property type="entry name" value="vanZ_1"/>
    <property type="match status" value="1"/>
</dbReference>
<reference evidence="3 4" key="1">
    <citation type="submission" date="2014-04" db="EMBL/GenBank/DDBJ databases">
        <title>The Genome Sequence of Thermoanaerobaculum aquaticum MP-01, The First Cultivated Group 23 Acidobacterium.</title>
        <authorList>
            <person name="Stamps B.W."/>
            <person name="Losey N.A."/>
            <person name="Lawson P.A."/>
            <person name="Stevenson B.S."/>
        </authorList>
    </citation>
    <scope>NUCLEOTIDE SEQUENCE [LARGE SCALE GENOMIC DNA]</scope>
    <source>
        <strain evidence="3 4">MP-01</strain>
    </source>
</reference>
<feature type="transmembrane region" description="Helical" evidence="1">
    <location>
        <begin position="6"/>
        <end position="25"/>
    </location>
</feature>
<protein>
    <recommendedName>
        <fullName evidence="2">VanZ-like domain-containing protein</fullName>
    </recommendedName>
</protein>
<evidence type="ECO:0000259" key="2">
    <source>
        <dbReference type="Pfam" id="PF04892"/>
    </source>
</evidence>
<dbReference type="Pfam" id="PF04892">
    <property type="entry name" value="VanZ"/>
    <property type="match status" value="1"/>
</dbReference>
<evidence type="ECO:0000313" key="4">
    <source>
        <dbReference type="Proteomes" id="UP000027284"/>
    </source>
</evidence>
<dbReference type="AlphaFoldDB" id="A0A062Y0D0"/>
<comment type="caution">
    <text evidence="3">The sequence shown here is derived from an EMBL/GenBank/DDBJ whole genome shotgun (WGS) entry which is preliminary data.</text>
</comment>
<evidence type="ECO:0000313" key="3">
    <source>
        <dbReference type="EMBL" id="KDA53821.1"/>
    </source>
</evidence>
<evidence type="ECO:0000256" key="1">
    <source>
        <dbReference type="SAM" id="Phobius"/>
    </source>
</evidence>
<keyword evidence="1" id="KW-0472">Membrane</keyword>
<dbReference type="Proteomes" id="UP000027284">
    <property type="component" value="Unassembled WGS sequence"/>
</dbReference>
<organism evidence="3 4">
    <name type="scientific">Thermoanaerobaculum aquaticum</name>
    <dbReference type="NCBI Taxonomy" id="1312852"/>
    <lineage>
        <taxon>Bacteria</taxon>
        <taxon>Pseudomonadati</taxon>
        <taxon>Acidobacteriota</taxon>
        <taxon>Thermoanaerobaculia</taxon>
        <taxon>Thermoanaerobaculales</taxon>
        <taxon>Thermoanaerobaculaceae</taxon>
        <taxon>Thermoanaerobaculum</taxon>
    </lineage>
</organism>
<dbReference type="EMBL" id="JMFG01000016">
    <property type="protein sequence ID" value="KDA53821.1"/>
    <property type="molecule type" value="Genomic_DNA"/>
</dbReference>
<proteinExistence type="predicted"/>
<dbReference type="InterPro" id="IPR006976">
    <property type="entry name" value="VanZ-like"/>
</dbReference>
<sequence>MGLKVVTKRQYLVLSLVLAAVYLWVGTRPRLPHALGVFPDWLGHGLAYGVLAWVLRRGMDAFVPAAIGATGHGMLLEWLQRSVPGRSAEVTDVLADALGAILGAWLVRRPW</sequence>
<keyword evidence="1" id="KW-1133">Transmembrane helix</keyword>
<feature type="transmembrane region" description="Helical" evidence="1">
    <location>
        <begin position="37"/>
        <end position="55"/>
    </location>
</feature>
<keyword evidence="4" id="KW-1185">Reference proteome</keyword>
<gene>
    <name evidence="3" type="ORF">EG19_02290</name>
</gene>
<accession>A0A062Y0D0</accession>
<dbReference type="STRING" id="1312852.EG19_02290"/>
<feature type="domain" description="VanZ-like" evidence="2">
    <location>
        <begin position="46"/>
        <end position="107"/>
    </location>
</feature>
<keyword evidence="1" id="KW-0812">Transmembrane</keyword>
<name>A0A062Y0D0_9BACT</name>